<keyword evidence="8" id="KW-0812">Transmembrane</keyword>
<reference evidence="9 10" key="1">
    <citation type="journal article" date="2018" name="Nat. Ecol. Evol.">
        <title>Shark genomes provide insights into elasmobranch evolution and the origin of vertebrates.</title>
        <authorList>
            <person name="Hara Y"/>
            <person name="Yamaguchi K"/>
            <person name="Onimaru K"/>
            <person name="Kadota M"/>
            <person name="Koyanagi M"/>
            <person name="Keeley SD"/>
            <person name="Tatsumi K"/>
            <person name="Tanaka K"/>
            <person name="Motone F"/>
            <person name="Kageyama Y"/>
            <person name="Nozu R"/>
            <person name="Adachi N"/>
            <person name="Nishimura O"/>
            <person name="Nakagawa R"/>
            <person name="Tanegashima C"/>
            <person name="Kiyatake I"/>
            <person name="Matsumoto R"/>
            <person name="Murakumo K"/>
            <person name="Nishida K"/>
            <person name="Terakita A"/>
            <person name="Kuratani S"/>
            <person name="Sato K"/>
            <person name="Hyodo S Kuraku.S."/>
        </authorList>
    </citation>
    <scope>NUCLEOTIDE SEQUENCE [LARGE SCALE GENOMIC DNA]</scope>
</reference>
<evidence type="ECO:0000256" key="6">
    <source>
        <dbReference type="ARBA" id="ARBA00023183"/>
    </source>
</evidence>
<comment type="similarity">
    <text evidence="2">Belongs to the fibroblast growth factor-binding protein family.</text>
</comment>
<evidence type="ECO:0000313" key="9">
    <source>
        <dbReference type="EMBL" id="GCB73910.1"/>
    </source>
</evidence>
<dbReference type="GO" id="GO:0005576">
    <property type="term" value="C:extracellular region"/>
    <property type="evidence" value="ECO:0007669"/>
    <property type="project" value="UniProtKB-SubCell"/>
</dbReference>
<evidence type="ECO:0008006" key="11">
    <source>
        <dbReference type="Google" id="ProtNLM"/>
    </source>
</evidence>
<keyword evidence="10" id="KW-1185">Reference proteome</keyword>
<keyword evidence="3" id="KW-0964">Secreted</keyword>
<evidence type="ECO:0000256" key="5">
    <source>
        <dbReference type="ARBA" id="ARBA00023157"/>
    </source>
</evidence>
<dbReference type="AlphaFoldDB" id="A0A401PLB2"/>
<keyword evidence="4" id="KW-0732">Signal</keyword>
<dbReference type="EMBL" id="BFAA01000782">
    <property type="protein sequence ID" value="GCB73910.1"/>
    <property type="molecule type" value="Genomic_DNA"/>
</dbReference>
<dbReference type="InterPro" id="IPR010510">
    <property type="entry name" value="FGF1-bd"/>
</dbReference>
<evidence type="ECO:0000256" key="7">
    <source>
        <dbReference type="SAM" id="MobiDB-lite"/>
    </source>
</evidence>
<organism evidence="9 10">
    <name type="scientific">Scyliorhinus torazame</name>
    <name type="common">Cloudy catshark</name>
    <name type="synonym">Catulus torazame</name>
    <dbReference type="NCBI Taxonomy" id="75743"/>
    <lineage>
        <taxon>Eukaryota</taxon>
        <taxon>Metazoa</taxon>
        <taxon>Chordata</taxon>
        <taxon>Craniata</taxon>
        <taxon>Vertebrata</taxon>
        <taxon>Chondrichthyes</taxon>
        <taxon>Elasmobranchii</taxon>
        <taxon>Galeomorphii</taxon>
        <taxon>Galeoidea</taxon>
        <taxon>Carcharhiniformes</taxon>
        <taxon>Scyliorhinidae</taxon>
        <taxon>Scyliorhinus</taxon>
    </lineage>
</organism>
<keyword evidence="8" id="KW-1133">Transmembrane helix</keyword>
<dbReference type="Proteomes" id="UP000288216">
    <property type="component" value="Unassembled WGS sequence"/>
</dbReference>
<dbReference type="GO" id="GO:0007267">
    <property type="term" value="P:cell-cell signaling"/>
    <property type="evidence" value="ECO:0007669"/>
    <property type="project" value="TreeGrafter"/>
</dbReference>
<evidence type="ECO:0000256" key="1">
    <source>
        <dbReference type="ARBA" id="ARBA00004613"/>
    </source>
</evidence>
<keyword evidence="8" id="KW-0472">Membrane</keyword>
<evidence type="ECO:0000256" key="4">
    <source>
        <dbReference type="ARBA" id="ARBA00022729"/>
    </source>
</evidence>
<sequence>MHYSSYKVCHLSYGKVSIPVAALHADNYIEMNLYRKTKPQHLTEEPSSRHFLRRDSGQIAAMQLSRVAVLLLFLCVAQCLLAGASEEKKRRRRKGKGQDQEQPQDGGAARKAESSPSGAEQGKRQRKGSAPQQGRFLSKDKAQCKWRLRGENGADRNLRVECKKGADDYWCEFTGKPSACAKYAEGAKTYWKQITRALKKQKAMCSEPSAVLKSSLCRSTKAANLKMTGSTQQTAAAPGKEQPKLPSPLSTVDPDAPDIDKVASEYCSENWGSVCKFVLSAIQG</sequence>
<evidence type="ECO:0000256" key="3">
    <source>
        <dbReference type="ARBA" id="ARBA00022525"/>
    </source>
</evidence>
<keyword evidence="5" id="KW-1015">Disulfide bond</keyword>
<keyword evidence="6" id="KW-0340">Growth factor binding</keyword>
<dbReference type="OMA" id="GINHIES"/>
<accession>A0A401PLB2</accession>
<comment type="caution">
    <text evidence="9">The sequence shown here is derived from an EMBL/GenBank/DDBJ whole genome shotgun (WGS) entry which is preliminary data.</text>
</comment>
<evidence type="ECO:0000256" key="8">
    <source>
        <dbReference type="SAM" id="Phobius"/>
    </source>
</evidence>
<gene>
    <name evidence="9" type="ORF">scyTo_0002992</name>
</gene>
<feature type="transmembrane region" description="Helical" evidence="8">
    <location>
        <begin position="64"/>
        <end position="84"/>
    </location>
</feature>
<evidence type="ECO:0000313" key="10">
    <source>
        <dbReference type="Proteomes" id="UP000288216"/>
    </source>
</evidence>
<comment type="subcellular location">
    <subcellularLocation>
        <location evidence="1">Secreted</location>
    </subcellularLocation>
</comment>
<evidence type="ECO:0000256" key="2">
    <source>
        <dbReference type="ARBA" id="ARBA00008326"/>
    </source>
</evidence>
<dbReference type="GO" id="GO:0019838">
    <property type="term" value="F:growth factor binding"/>
    <property type="evidence" value="ECO:0007669"/>
    <property type="project" value="UniProtKB-KW"/>
</dbReference>
<dbReference type="PANTHER" id="PTHR15258">
    <property type="entry name" value="FGF BINDING PROTEIN-RELATED"/>
    <property type="match status" value="1"/>
</dbReference>
<name>A0A401PLB2_SCYTO</name>
<dbReference type="OrthoDB" id="8875908at2759"/>
<feature type="region of interest" description="Disordered" evidence="7">
    <location>
        <begin position="87"/>
        <end position="138"/>
    </location>
</feature>
<feature type="region of interest" description="Disordered" evidence="7">
    <location>
        <begin position="229"/>
        <end position="254"/>
    </location>
</feature>
<dbReference type="PANTHER" id="PTHR15258:SF2">
    <property type="entry name" value="FIBROBLAST GROWTH FACTOR-BINDING PROTEIN 1"/>
    <property type="match status" value="1"/>
</dbReference>
<dbReference type="Pfam" id="PF06473">
    <property type="entry name" value="FGF-BP1"/>
    <property type="match status" value="1"/>
</dbReference>
<proteinExistence type="inferred from homology"/>
<protein>
    <recommendedName>
        <fullName evidence="11">Fibroblast growth factor-binding protein 1</fullName>
    </recommendedName>
</protein>